<dbReference type="PANTHER" id="PTHR22792:SF140">
    <property type="entry name" value="ACHILLES, ISOFORM A"/>
    <property type="match status" value="1"/>
</dbReference>
<feature type="compositionally biased region" description="Basic and acidic residues" evidence="5">
    <location>
        <begin position="58"/>
        <end position="90"/>
    </location>
</feature>
<dbReference type="SUPFAM" id="SSF54928">
    <property type="entry name" value="RNA-binding domain, RBD"/>
    <property type="match status" value="1"/>
</dbReference>
<dbReference type="GO" id="GO:1990904">
    <property type="term" value="C:ribonucleoprotein complex"/>
    <property type="evidence" value="ECO:0007669"/>
    <property type="project" value="InterPro"/>
</dbReference>
<accession>A0AAV9PV07</accession>
<evidence type="ECO:0000259" key="6">
    <source>
        <dbReference type="PROSITE" id="PS50102"/>
    </source>
</evidence>
<feature type="compositionally biased region" description="Polar residues" evidence="5">
    <location>
        <begin position="98"/>
        <end position="112"/>
    </location>
</feature>
<dbReference type="PROSITE" id="PS50102">
    <property type="entry name" value="RRM"/>
    <property type="match status" value="1"/>
</dbReference>
<dbReference type="InterPro" id="IPR036388">
    <property type="entry name" value="WH-like_DNA-bd_sf"/>
</dbReference>
<dbReference type="Pfam" id="PF00076">
    <property type="entry name" value="RRM_1"/>
    <property type="match status" value="1"/>
</dbReference>
<dbReference type="PANTHER" id="PTHR22792">
    <property type="entry name" value="LUPUS LA PROTEIN-RELATED"/>
    <property type="match status" value="1"/>
</dbReference>
<dbReference type="GO" id="GO:0003729">
    <property type="term" value="F:mRNA binding"/>
    <property type="evidence" value="ECO:0007669"/>
    <property type="project" value="TreeGrafter"/>
</dbReference>
<feature type="region of interest" description="Disordered" evidence="5">
    <location>
        <begin position="348"/>
        <end position="464"/>
    </location>
</feature>
<keyword evidence="3" id="KW-0539">Nucleus</keyword>
<dbReference type="Pfam" id="PF05383">
    <property type="entry name" value="La"/>
    <property type="match status" value="1"/>
</dbReference>
<dbReference type="Gene3D" id="1.10.10.10">
    <property type="entry name" value="Winged helix-like DNA-binding domain superfamily/Winged helix DNA-binding domain"/>
    <property type="match status" value="1"/>
</dbReference>
<dbReference type="GO" id="GO:0006396">
    <property type="term" value="P:RNA processing"/>
    <property type="evidence" value="ECO:0007669"/>
    <property type="project" value="InterPro"/>
</dbReference>
<feature type="compositionally biased region" description="Basic and acidic residues" evidence="5">
    <location>
        <begin position="313"/>
        <end position="336"/>
    </location>
</feature>
<evidence type="ECO:0000256" key="1">
    <source>
        <dbReference type="ARBA" id="ARBA00004123"/>
    </source>
</evidence>
<evidence type="ECO:0008006" key="10">
    <source>
        <dbReference type="Google" id="ProtNLM"/>
    </source>
</evidence>
<feature type="compositionally biased region" description="Basic and acidic residues" evidence="5">
    <location>
        <begin position="348"/>
        <end position="362"/>
    </location>
</feature>
<dbReference type="InterPro" id="IPR012677">
    <property type="entry name" value="Nucleotide-bd_a/b_plait_sf"/>
</dbReference>
<dbReference type="PRINTS" id="PR00302">
    <property type="entry name" value="LUPUSLA"/>
</dbReference>
<name>A0AAV9PV07_9PEZI</name>
<dbReference type="SMART" id="SM00715">
    <property type="entry name" value="LA"/>
    <property type="match status" value="1"/>
</dbReference>
<comment type="subcellular location">
    <subcellularLocation>
        <location evidence="1">Nucleus</location>
    </subcellularLocation>
</comment>
<gene>
    <name evidence="8" type="ORF">LTR25_009457</name>
</gene>
<keyword evidence="9" id="KW-1185">Reference proteome</keyword>
<evidence type="ECO:0000256" key="2">
    <source>
        <dbReference type="ARBA" id="ARBA00022884"/>
    </source>
</evidence>
<feature type="compositionally biased region" description="Basic and acidic residues" evidence="5">
    <location>
        <begin position="443"/>
        <end position="457"/>
    </location>
</feature>
<dbReference type="Proteomes" id="UP001345827">
    <property type="component" value="Unassembled WGS sequence"/>
</dbReference>
<evidence type="ECO:0000313" key="8">
    <source>
        <dbReference type="EMBL" id="KAK5529678.1"/>
    </source>
</evidence>
<dbReference type="SMART" id="SM00360">
    <property type="entry name" value="RRM"/>
    <property type="match status" value="1"/>
</dbReference>
<feature type="domain" description="HTH La-type RNA-binding" evidence="7">
    <location>
        <begin position="108"/>
        <end position="200"/>
    </location>
</feature>
<dbReference type="PROSITE" id="PS50961">
    <property type="entry name" value="HTH_LA"/>
    <property type="match status" value="1"/>
</dbReference>
<evidence type="ECO:0000256" key="3">
    <source>
        <dbReference type="ARBA" id="ARBA00023242"/>
    </source>
</evidence>
<dbReference type="InterPro" id="IPR006630">
    <property type="entry name" value="La_HTH"/>
</dbReference>
<dbReference type="EMBL" id="JAXLQG010000021">
    <property type="protein sequence ID" value="KAK5529678.1"/>
    <property type="molecule type" value="Genomic_DNA"/>
</dbReference>
<comment type="caution">
    <text evidence="8">The sequence shown here is derived from an EMBL/GenBank/DDBJ whole genome shotgun (WGS) entry which is preliminary data.</text>
</comment>
<evidence type="ECO:0000256" key="5">
    <source>
        <dbReference type="SAM" id="MobiDB-lite"/>
    </source>
</evidence>
<dbReference type="CDD" id="cd12291">
    <property type="entry name" value="RRM1_La"/>
    <property type="match status" value="1"/>
</dbReference>
<dbReference type="InterPro" id="IPR045180">
    <property type="entry name" value="La_dom_prot"/>
</dbReference>
<dbReference type="InterPro" id="IPR002344">
    <property type="entry name" value="Lupus_La"/>
</dbReference>
<proteinExistence type="predicted"/>
<dbReference type="SUPFAM" id="SSF46785">
    <property type="entry name" value="Winged helix' DNA-binding domain"/>
    <property type="match status" value="1"/>
</dbReference>
<sequence length="464" mass="52743">MSEAAPADHNAQASEDAKKLLAELQGDSEQPKDVFGTSEVKKEETTADKTNETTNDASEDKREDGDRRRDHRHERSDRGRGGRGRGRGDRNGPGSRNFRNNIKSDFTQQEISSDPVAIRRQVEFYFSDSNLPKDKFLRESVRDSENNSVDLAKIHDFKRMRHFQPLEAVIEALRESTFVELTDNDTRVRRKELPEDWDDPNKITVFEDAAMPRSVYVKGFGEEVPSTQFDIEAFFSTYGPTKAVRLRRTNDKLFKGSVFVEFETEELQKAFLELDPKPKYKGNDLQIMSKKEYCEKKADDIKEGKIQPNQRYDQGRRNDRNGRDNRRKRDAEDNRDWRTRRDEDKKRVFGDDKRRGDRDSRGGRGGRGGRSYETAKDDRGIPTVKSSSGPKDSGRDDALANARAAVAAENKKDQVAADNVEPTEQNGTATAGKKRAREDDDGEGGRETKKLDVKQEDVPAPAAS</sequence>
<evidence type="ECO:0000259" key="7">
    <source>
        <dbReference type="PROSITE" id="PS50961"/>
    </source>
</evidence>
<protein>
    <recommendedName>
        <fullName evidence="10">Lupus La protein</fullName>
    </recommendedName>
</protein>
<feature type="domain" description="RRM" evidence="6">
    <location>
        <begin position="213"/>
        <end position="292"/>
    </location>
</feature>
<dbReference type="Gene3D" id="3.30.70.330">
    <property type="match status" value="1"/>
</dbReference>
<feature type="region of interest" description="Disordered" evidence="5">
    <location>
        <begin position="299"/>
        <end position="336"/>
    </location>
</feature>
<organism evidence="8 9">
    <name type="scientific">Vermiconidia calcicola</name>
    <dbReference type="NCBI Taxonomy" id="1690605"/>
    <lineage>
        <taxon>Eukaryota</taxon>
        <taxon>Fungi</taxon>
        <taxon>Dikarya</taxon>
        <taxon>Ascomycota</taxon>
        <taxon>Pezizomycotina</taxon>
        <taxon>Dothideomycetes</taxon>
        <taxon>Dothideomycetidae</taxon>
        <taxon>Mycosphaerellales</taxon>
        <taxon>Extremaceae</taxon>
        <taxon>Vermiconidia</taxon>
    </lineage>
</organism>
<feature type="region of interest" description="Disordered" evidence="5">
    <location>
        <begin position="1"/>
        <end position="114"/>
    </location>
</feature>
<dbReference type="AlphaFoldDB" id="A0AAV9PV07"/>
<dbReference type="GO" id="GO:0005634">
    <property type="term" value="C:nucleus"/>
    <property type="evidence" value="ECO:0007669"/>
    <property type="project" value="UniProtKB-SubCell"/>
</dbReference>
<evidence type="ECO:0000256" key="4">
    <source>
        <dbReference type="PROSITE-ProRule" id="PRU00332"/>
    </source>
</evidence>
<dbReference type="InterPro" id="IPR035979">
    <property type="entry name" value="RBD_domain_sf"/>
</dbReference>
<evidence type="ECO:0000313" key="9">
    <source>
        <dbReference type="Proteomes" id="UP001345827"/>
    </source>
</evidence>
<dbReference type="InterPro" id="IPR000504">
    <property type="entry name" value="RRM_dom"/>
</dbReference>
<reference evidence="8 9" key="1">
    <citation type="submission" date="2023-06" db="EMBL/GenBank/DDBJ databases">
        <title>Black Yeasts Isolated from many extreme environments.</title>
        <authorList>
            <person name="Coleine C."/>
            <person name="Stajich J.E."/>
            <person name="Selbmann L."/>
        </authorList>
    </citation>
    <scope>NUCLEOTIDE SEQUENCE [LARGE SCALE GENOMIC DNA]</scope>
    <source>
        <strain evidence="8 9">CCFEE 5887</strain>
    </source>
</reference>
<keyword evidence="2 4" id="KW-0694">RNA-binding</keyword>
<feature type="compositionally biased region" description="Basic and acidic residues" evidence="5">
    <location>
        <begin position="39"/>
        <end position="51"/>
    </location>
</feature>
<dbReference type="InterPro" id="IPR036390">
    <property type="entry name" value="WH_DNA-bd_sf"/>
</dbReference>
<feature type="compositionally biased region" description="Low complexity" evidence="5">
    <location>
        <begin position="399"/>
        <end position="408"/>
    </location>
</feature>